<keyword evidence="3" id="KW-1185">Reference proteome</keyword>
<accession>A0A8H7W9H4</accession>
<protein>
    <recommendedName>
        <fullName evidence="4">MFS general substrate transporter</fullName>
    </recommendedName>
</protein>
<reference evidence="2" key="1">
    <citation type="submission" date="2021-02" db="EMBL/GenBank/DDBJ databases">
        <title>Genome sequence Cadophora malorum strain M34.</title>
        <authorList>
            <person name="Stefanovic E."/>
            <person name="Vu D."/>
            <person name="Scully C."/>
            <person name="Dijksterhuis J."/>
            <person name="Roader J."/>
            <person name="Houbraken J."/>
        </authorList>
    </citation>
    <scope>NUCLEOTIDE SEQUENCE</scope>
    <source>
        <strain evidence="2">M34</strain>
    </source>
</reference>
<feature type="region of interest" description="Disordered" evidence="1">
    <location>
        <begin position="1"/>
        <end position="33"/>
    </location>
</feature>
<evidence type="ECO:0000256" key="1">
    <source>
        <dbReference type="SAM" id="MobiDB-lite"/>
    </source>
</evidence>
<dbReference type="AlphaFoldDB" id="A0A8H7W9H4"/>
<dbReference type="Proteomes" id="UP000664132">
    <property type="component" value="Unassembled WGS sequence"/>
</dbReference>
<proteinExistence type="predicted"/>
<dbReference type="OrthoDB" id="2544694at2759"/>
<name>A0A8H7W9H4_9HELO</name>
<sequence length="166" mass="18762">MSQATSSQSEKSTQAHHEDIPKECQKDAHSKADDHDTYGLVKSRFDELGVRTTDEAGVRALDPTWLSTWSALLNVGQFITFTHISWLTDHFGRKASFYLARTWLVIVRMDRMRKVKHKGRQHNQGCRFSNTAKSPSVWALAKLCNGAGIGVLQYAFTTPERLSCFC</sequence>
<dbReference type="EMBL" id="JAFJYH010000151">
    <property type="protein sequence ID" value="KAG4417553.1"/>
    <property type="molecule type" value="Genomic_DNA"/>
</dbReference>
<organism evidence="2 3">
    <name type="scientific">Cadophora malorum</name>
    <dbReference type="NCBI Taxonomy" id="108018"/>
    <lineage>
        <taxon>Eukaryota</taxon>
        <taxon>Fungi</taxon>
        <taxon>Dikarya</taxon>
        <taxon>Ascomycota</taxon>
        <taxon>Pezizomycotina</taxon>
        <taxon>Leotiomycetes</taxon>
        <taxon>Helotiales</taxon>
        <taxon>Ploettnerulaceae</taxon>
        <taxon>Cadophora</taxon>
    </lineage>
</organism>
<comment type="caution">
    <text evidence="2">The sequence shown here is derived from an EMBL/GenBank/DDBJ whole genome shotgun (WGS) entry which is preliminary data.</text>
</comment>
<feature type="compositionally biased region" description="Basic and acidic residues" evidence="1">
    <location>
        <begin position="13"/>
        <end position="33"/>
    </location>
</feature>
<evidence type="ECO:0000313" key="2">
    <source>
        <dbReference type="EMBL" id="KAG4417553.1"/>
    </source>
</evidence>
<gene>
    <name evidence="2" type="ORF">IFR04_009283</name>
</gene>
<evidence type="ECO:0000313" key="3">
    <source>
        <dbReference type="Proteomes" id="UP000664132"/>
    </source>
</evidence>
<evidence type="ECO:0008006" key="4">
    <source>
        <dbReference type="Google" id="ProtNLM"/>
    </source>
</evidence>
<feature type="compositionally biased region" description="Polar residues" evidence="1">
    <location>
        <begin position="1"/>
        <end position="12"/>
    </location>
</feature>